<dbReference type="PROSITE" id="PS51186">
    <property type="entry name" value="GNAT"/>
    <property type="match status" value="1"/>
</dbReference>
<reference evidence="2" key="1">
    <citation type="submission" date="2023-06" db="EMBL/GenBank/DDBJ databases">
        <title>Genome-scale phylogeny and comparative genomics of the fungal order Sordariales.</title>
        <authorList>
            <consortium name="Lawrence Berkeley National Laboratory"/>
            <person name="Hensen N."/>
            <person name="Bonometti L."/>
            <person name="Westerberg I."/>
            <person name="Brannstrom I.O."/>
            <person name="Guillou S."/>
            <person name="Cros-Aarteil S."/>
            <person name="Calhoun S."/>
            <person name="Haridas S."/>
            <person name="Kuo A."/>
            <person name="Mondo S."/>
            <person name="Pangilinan J."/>
            <person name="Riley R."/>
            <person name="LaButti K."/>
            <person name="Andreopoulos B."/>
            <person name="Lipzen A."/>
            <person name="Chen C."/>
            <person name="Yanf M."/>
            <person name="Daum C."/>
            <person name="Ng V."/>
            <person name="Clum A."/>
            <person name="Steindorff A."/>
            <person name="Ohm R."/>
            <person name="Martin F."/>
            <person name="Silar P."/>
            <person name="Natvig D."/>
            <person name="Lalanne C."/>
            <person name="Gautier V."/>
            <person name="Ament-velasquez S.L."/>
            <person name="Kruys A."/>
            <person name="Hutchinson M.I."/>
            <person name="Powell A.J."/>
            <person name="Barry K."/>
            <person name="Miller A.N."/>
            <person name="Grigoriev I.V."/>
            <person name="Debuchy R."/>
            <person name="Gladieux P."/>
            <person name="Thoren M.H."/>
            <person name="Johannesson H."/>
        </authorList>
    </citation>
    <scope>NUCLEOTIDE SEQUENCE</scope>
    <source>
        <strain evidence="2">SMH3187-1</strain>
    </source>
</reference>
<dbReference type="InterPro" id="IPR000182">
    <property type="entry name" value="GNAT_dom"/>
</dbReference>
<evidence type="ECO:0000313" key="2">
    <source>
        <dbReference type="EMBL" id="KAK0744241.1"/>
    </source>
</evidence>
<comment type="caution">
    <text evidence="2">The sequence shown here is derived from an EMBL/GenBank/DDBJ whole genome shotgun (WGS) entry which is preliminary data.</text>
</comment>
<dbReference type="EMBL" id="JAUKUD010000005">
    <property type="protein sequence ID" value="KAK0744241.1"/>
    <property type="molecule type" value="Genomic_DNA"/>
</dbReference>
<dbReference type="Pfam" id="PF00583">
    <property type="entry name" value="Acetyltransf_1"/>
    <property type="match status" value="1"/>
</dbReference>
<dbReference type="InterPro" id="IPR016181">
    <property type="entry name" value="Acyl_CoA_acyltransferase"/>
</dbReference>
<dbReference type="AlphaFoldDB" id="A0AA40K368"/>
<name>A0AA40K368_9PEZI</name>
<dbReference type="SUPFAM" id="SSF55729">
    <property type="entry name" value="Acyl-CoA N-acyltransferases (Nat)"/>
    <property type="match status" value="1"/>
</dbReference>
<dbReference type="Gene3D" id="3.40.630.30">
    <property type="match status" value="1"/>
</dbReference>
<protein>
    <submittedName>
        <fullName evidence="2">Acyl-CoA N-acyltransferase</fullName>
    </submittedName>
</protein>
<keyword evidence="3" id="KW-1185">Reference proteome</keyword>
<dbReference type="Proteomes" id="UP001172155">
    <property type="component" value="Unassembled WGS sequence"/>
</dbReference>
<proteinExistence type="predicted"/>
<sequence length="168" mass="18824">MASWRAMIADDIPQVAQVADQIHPNLPEGDFVFSERIRLFPEGCLILSQGSRVLGYAVSHPIRHAQPPALDSLLGEIPTDADQYYIHDVAILPELRGQGHATEGIRKLLDVGSRFASTCLVSVYGTGPFWRRFGFREEEVEDALREKLRNYGDDAVFMSRRNDASPQN</sequence>
<gene>
    <name evidence="2" type="ORF">B0T18DRAFT_329154</name>
</gene>
<evidence type="ECO:0000313" key="3">
    <source>
        <dbReference type="Proteomes" id="UP001172155"/>
    </source>
</evidence>
<feature type="domain" description="N-acetyltransferase" evidence="1">
    <location>
        <begin position="2"/>
        <end position="163"/>
    </location>
</feature>
<accession>A0AA40K368</accession>
<dbReference type="CDD" id="cd04301">
    <property type="entry name" value="NAT_SF"/>
    <property type="match status" value="1"/>
</dbReference>
<evidence type="ECO:0000259" key="1">
    <source>
        <dbReference type="PROSITE" id="PS51186"/>
    </source>
</evidence>
<organism evidence="2 3">
    <name type="scientific">Schizothecium vesticola</name>
    <dbReference type="NCBI Taxonomy" id="314040"/>
    <lineage>
        <taxon>Eukaryota</taxon>
        <taxon>Fungi</taxon>
        <taxon>Dikarya</taxon>
        <taxon>Ascomycota</taxon>
        <taxon>Pezizomycotina</taxon>
        <taxon>Sordariomycetes</taxon>
        <taxon>Sordariomycetidae</taxon>
        <taxon>Sordariales</taxon>
        <taxon>Schizotheciaceae</taxon>
        <taxon>Schizothecium</taxon>
    </lineage>
</organism>
<dbReference type="GO" id="GO:0016747">
    <property type="term" value="F:acyltransferase activity, transferring groups other than amino-acyl groups"/>
    <property type="evidence" value="ECO:0007669"/>
    <property type="project" value="InterPro"/>
</dbReference>